<dbReference type="RefSeq" id="WP_168972678.1">
    <property type="nucleotide sequence ID" value="NZ_CP076620.1"/>
</dbReference>
<reference evidence="1 2" key="1">
    <citation type="submission" date="2018-03" db="EMBL/GenBank/DDBJ databases">
        <title>The uncultured portion of the human microbiome is neutrally assembled.</title>
        <authorList>
            <person name="Jeraldo P."/>
            <person name="Boardman L."/>
            <person name="White B.A."/>
            <person name="Nelson H."/>
            <person name="Goldenfeld N."/>
            <person name="Chia N."/>
        </authorList>
    </citation>
    <scope>NUCLEOTIDE SEQUENCE [LARGE SCALE GENOMIC DNA]</scope>
    <source>
        <strain evidence="1">CIM:MAG 903</strain>
    </source>
</reference>
<evidence type="ECO:0000313" key="1">
    <source>
        <dbReference type="EMBL" id="PWL55051.1"/>
    </source>
</evidence>
<dbReference type="SUPFAM" id="SSF52540">
    <property type="entry name" value="P-loop containing nucleoside triphosphate hydrolases"/>
    <property type="match status" value="1"/>
</dbReference>
<dbReference type="PANTHER" id="PTHR42957:SF1">
    <property type="entry name" value="HELICASE MJ1565-RELATED"/>
    <property type="match status" value="1"/>
</dbReference>
<evidence type="ECO:0000313" key="2">
    <source>
        <dbReference type="Proteomes" id="UP000246114"/>
    </source>
</evidence>
<dbReference type="Proteomes" id="UP000246114">
    <property type="component" value="Unassembled WGS sequence"/>
</dbReference>
<protein>
    <recommendedName>
        <fullName evidence="3">TraG P-loop domain-containing protein</fullName>
    </recommendedName>
</protein>
<dbReference type="InterPro" id="IPR008571">
    <property type="entry name" value="HerA-like"/>
</dbReference>
<dbReference type="Gene3D" id="3.40.50.300">
    <property type="entry name" value="P-loop containing nucleotide triphosphate hydrolases"/>
    <property type="match status" value="2"/>
</dbReference>
<evidence type="ECO:0008006" key="3">
    <source>
        <dbReference type="Google" id="ProtNLM"/>
    </source>
</evidence>
<proteinExistence type="predicted"/>
<dbReference type="EMBL" id="QAMZ01000014">
    <property type="protein sequence ID" value="PWL55051.1"/>
    <property type="molecule type" value="Genomic_DNA"/>
</dbReference>
<organism evidence="1 2">
    <name type="scientific">Clostridium cadaveris</name>
    <dbReference type="NCBI Taxonomy" id="1529"/>
    <lineage>
        <taxon>Bacteria</taxon>
        <taxon>Bacillati</taxon>
        <taxon>Bacillota</taxon>
        <taxon>Clostridia</taxon>
        <taxon>Eubacteriales</taxon>
        <taxon>Clostridiaceae</taxon>
        <taxon>Clostridium</taxon>
    </lineage>
</organism>
<dbReference type="PANTHER" id="PTHR42957">
    <property type="entry name" value="HELICASE MJ1565-RELATED"/>
    <property type="match status" value="1"/>
</dbReference>
<dbReference type="AlphaFoldDB" id="A0A316MAL0"/>
<comment type="caution">
    <text evidence="1">The sequence shown here is derived from an EMBL/GenBank/DDBJ whole genome shotgun (WGS) entry which is preliminary data.</text>
</comment>
<accession>A0A316MAL0</accession>
<gene>
    <name evidence="1" type="ORF">DBY38_02800</name>
</gene>
<name>A0A316MAL0_9CLOT</name>
<dbReference type="GeneID" id="90543989"/>
<sequence length="633" mass="73124">MEKIKYKYNPYFINLVQPCGGISFKENYIKKGDGYEACIHIYDFPTTCGDFWLNSLSNISNDVVTTIDVRTADMSKLPDTLNKAINENLQRKNEKNNYEAIKAAAKVQDLAELTTDIVQHNEVVKYIIIRYYVYAKTLNELDDKVKSILTELETKTFKGAVFLNEQEYDWAALFLPIKLQKKFRNKVIEQPIQEYSLAGGYPFHFVELCDPTGRYLGYTKTGGNVIFDLFTKNSIRKSFNALLVGLTGAGKSTALKKLLDDNVIIGNTVRVLDLTGEFRNLVLERGGKIIKLDGTEGMINPFQIFATMIDVDTNEVLEELSYMFQISRLTMMYQFLSNNYDEAVTSEFERLVNEFYRECGLTKENCTSFKSNEYPIMEDFLRFLERNLYSDVENKLLRSNLSHSRIEKIENIIATITSTIDGYGSLFNGHSSLENLTNEQIISYEVRNLSQFKSNIFNAQIFNVLTMIWNEALKQGIIEKRKYDNGEITLWEAKKFLAFVDEAHKYINSNSEYAVDYFINFTREDRKYFGSLIYATHALNDLVPKGNDDRVRNITEKISTLFELTQYKFIMQQDNNVKEAVEKTFKNQLTESEIEDIPLYEEGECMLVINGMGNIRFKIEISEEEKRLFTGGI</sequence>
<dbReference type="InterPro" id="IPR027417">
    <property type="entry name" value="P-loop_NTPase"/>
</dbReference>